<evidence type="ECO:0000313" key="1">
    <source>
        <dbReference type="EMBL" id="USQ14422.1"/>
    </source>
</evidence>
<dbReference type="InterPro" id="IPR011250">
    <property type="entry name" value="OMP/PagP_B-barrel"/>
</dbReference>
<evidence type="ECO:0000313" key="2">
    <source>
        <dbReference type="Proteomes" id="UP001057474"/>
    </source>
</evidence>
<dbReference type="SUPFAM" id="SSF56925">
    <property type="entry name" value="OMPA-like"/>
    <property type="match status" value="1"/>
</dbReference>
<dbReference type="Proteomes" id="UP001057474">
    <property type="component" value="Chromosome"/>
</dbReference>
<sequence>MKHFIKFGFIVGLTLSSQAFSSDPVQGIYLGLLGQISRTISNPNVNFNIGNSQFSLADSSPVTLSPVGGGAGFSLGYRINTVRLEGQFLFNINNYGELKVGSCTLISPNVMGPEGTCPAAISNDQGIGLGFNGNTTGIYGMFNVFYDFLSSDPNTKMFPYIGVGLGGAIIKNKANFASNQYNALGSTFSTTVSTSNNGFAAQGIIGVGSYLDDFATIGIDIRYTSAFNPSNNNNTTTSSNGSSRQLGIVTLNFTGTYALDKGSE</sequence>
<organism evidence="1 2">
    <name type="scientific">Legionella lytica</name>
    <dbReference type="NCBI Taxonomy" id="96232"/>
    <lineage>
        <taxon>Bacteria</taxon>
        <taxon>Pseudomonadati</taxon>
        <taxon>Pseudomonadota</taxon>
        <taxon>Gammaproteobacteria</taxon>
        <taxon>Legionellales</taxon>
        <taxon>Legionellaceae</taxon>
        <taxon>Legionella</taxon>
    </lineage>
</organism>
<proteinExistence type="predicted"/>
<dbReference type="Gene3D" id="2.40.160.20">
    <property type="match status" value="1"/>
</dbReference>
<accession>A0ABY4YBA9</accession>
<dbReference type="RefSeq" id="WP_252581039.1">
    <property type="nucleotide sequence ID" value="NZ_CP071527.1"/>
</dbReference>
<name>A0ABY4YBA9_9GAMM</name>
<protein>
    <submittedName>
        <fullName evidence="1">Outer membrane beta-barrel protein</fullName>
    </submittedName>
</protein>
<gene>
    <name evidence="1" type="ORF">J2N86_03600</name>
</gene>
<reference evidence="1" key="1">
    <citation type="submission" date="2021-03" db="EMBL/GenBank/DDBJ databases">
        <title>Legionella lytica PCM 2298.</title>
        <authorList>
            <person name="Koper P."/>
        </authorList>
    </citation>
    <scope>NUCLEOTIDE SEQUENCE</scope>
    <source>
        <strain evidence="1">PCM 2298</strain>
    </source>
</reference>
<dbReference type="EMBL" id="CP071527">
    <property type="protein sequence ID" value="USQ14422.1"/>
    <property type="molecule type" value="Genomic_DNA"/>
</dbReference>
<keyword evidence="2" id="KW-1185">Reference proteome</keyword>